<proteinExistence type="predicted"/>
<sequence>MARTKHGVFSWEDVLAQRYQSNKPPPLPRSGRRTRSDPQPQPQCGLLSRLSPELRLIIWEMALGGRRIHIIQRNQRLGHIVCPLRETMPSSAKIKTQQGARNPFCEICNGGGIPQPVKEGDLINANNGDMLLGLALTCRQIYNESIHLLYTLTTFEFSNPWSLPYLRPTIPTDHWASIRSVELRWSFPGHWLPSKDPVRTIYVSAGRAQWLETCASLSHLPGLRSFTFILGSTWFSEPIEKLPVFLDPLRALTLPPHSEPADHGKGPRYASSGSSSSGSASSDEDCGSLSSSSSLDGPASPRTRARPPLRSCWSSYARLPVDADAARLSRPTEGRGLAAWDLRLQGMPYYEAEVGWIGEDLRRRGIDCCISLQ</sequence>
<dbReference type="PANTHER" id="PTHR38790">
    <property type="entry name" value="2EXR DOMAIN-CONTAINING PROTEIN-RELATED"/>
    <property type="match status" value="1"/>
</dbReference>
<accession>A0A9W9NYR5</accession>
<evidence type="ECO:0000259" key="2">
    <source>
        <dbReference type="Pfam" id="PF24864"/>
    </source>
</evidence>
<feature type="region of interest" description="Disordered" evidence="1">
    <location>
        <begin position="20"/>
        <end position="45"/>
    </location>
</feature>
<evidence type="ECO:0000313" key="3">
    <source>
        <dbReference type="EMBL" id="KAJ5232261.1"/>
    </source>
</evidence>
<comment type="caution">
    <text evidence="3">The sequence shown here is derived from an EMBL/GenBank/DDBJ whole genome shotgun (WGS) entry which is preliminary data.</text>
</comment>
<name>A0A9W9NYR5_9EURO</name>
<evidence type="ECO:0000313" key="4">
    <source>
        <dbReference type="Proteomes" id="UP001150941"/>
    </source>
</evidence>
<dbReference type="RefSeq" id="XP_058330254.1">
    <property type="nucleotide sequence ID" value="XM_058474514.1"/>
</dbReference>
<evidence type="ECO:0000256" key="1">
    <source>
        <dbReference type="SAM" id="MobiDB-lite"/>
    </source>
</evidence>
<gene>
    <name evidence="3" type="ORF">N7468_005217</name>
</gene>
<feature type="compositionally biased region" description="Low complexity" evidence="1">
    <location>
        <begin position="270"/>
        <end position="301"/>
    </location>
</feature>
<dbReference type="Proteomes" id="UP001150941">
    <property type="component" value="Unassembled WGS sequence"/>
</dbReference>
<feature type="domain" description="DUF7730" evidence="2">
    <location>
        <begin position="40"/>
        <end position="257"/>
    </location>
</feature>
<feature type="region of interest" description="Disordered" evidence="1">
    <location>
        <begin position="256"/>
        <end position="306"/>
    </location>
</feature>
<dbReference type="InterPro" id="IPR056632">
    <property type="entry name" value="DUF7730"/>
</dbReference>
<protein>
    <recommendedName>
        <fullName evidence="2">DUF7730 domain-containing protein</fullName>
    </recommendedName>
</protein>
<reference evidence="3" key="1">
    <citation type="submission" date="2022-11" db="EMBL/GenBank/DDBJ databases">
        <authorList>
            <person name="Petersen C."/>
        </authorList>
    </citation>
    <scope>NUCLEOTIDE SEQUENCE</scope>
    <source>
        <strain evidence="3">IBT 19713</strain>
    </source>
</reference>
<keyword evidence="4" id="KW-1185">Reference proteome</keyword>
<dbReference type="GeneID" id="83201817"/>
<dbReference type="OrthoDB" id="4757095at2759"/>
<reference evidence="3" key="2">
    <citation type="journal article" date="2023" name="IMA Fungus">
        <title>Comparative genomic study of the Penicillium genus elucidates a diverse pangenome and 15 lateral gene transfer events.</title>
        <authorList>
            <person name="Petersen C."/>
            <person name="Sorensen T."/>
            <person name="Nielsen M.R."/>
            <person name="Sondergaard T.E."/>
            <person name="Sorensen J.L."/>
            <person name="Fitzpatrick D.A."/>
            <person name="Frisvad J.C."/>
            <person name="Nielsen K.L."/>
        </authorList>
    </citation>
    <scope>NUCLEOTIDE SEQUENCE</scope>
    <source>
        <strain evidence="3">IBT 19713</strain>
    </source>
</reference>
<organism evidence="3 4">
    <name type="scientific">Penicillium chermesinum</name>
    <dbReference type="NCBI Taxonomy" id="63820"/>
    <lineage>
        <taxon>Eukaryota</taxon>
        <taxon>Fungi</taxon>
        <taxon>Dikarya</taxon>
        <taxon>Ascomycota</taxon>
        <taxon>Pezizomycotina</taxon>
        <taxon>Eurotiomycetes</taxon>
        <taxon>Eurotiomycetidae</taxon>
        <taxon>Eurotiales</taxon>
        <taxon>Aspergillaceae</taxon>
        <taxon>Penicillium</taxon>
    </lineage>
</organism>
<dbReference type="Pfam" id="PF24864">
    <property type="entry name" value="DUF7730"/>
    <property type="match status" value="1"/>
</dbReference>
<dbReference type="AlphaFoldDB" id="A0A9W9NYR5"/>
<dbReference type="PANTHER" id="PTHR38790:SF9">
    <property type="entry name" value="F-BOX DOMAIN-CONTAINING PROTEIN"/>
    <property type="match status" value="1"/>
</dbReference>
<dbReference type="EMBL" id="JAPQKS010000004">
    <property type="protein sequence ID" value="KAJ5232261.1"/>
    <property type="molecule type" value="Genomic_DNA"/>
</dbReference>